<keyword evidence="5" id="KW-1185">Reference proteome</keyword>
<dbReference type="PANTHER" id="PTHR11527">
    <property type="entry name" value="HEAT-SHOCK PROTEIN 20 FAMILY MEMBER"/>
    <property type="match status" value="1"/>
</dbReference>
<dbReference type="Proteomes" id="UP001444625">
    <property type="component" value="Unassembled WGS sequence"/>
</dbReference>
<dbReference type="EMBL" id="JBDIML010000001">
    <property type="protein sequence ID" value="MEN2766675.1"/>
    <property type="molecule type" value="Genomic_DNA"/>
</dbReference>
<gene>
    <name evidence="4" type="ORF">ABC228_05690</name>
</gene>
<name>A0ABU9XF77_9BACI</name>
<dbReference type="SUPFAM" id="SSF49764">
    <property type="entry name" value="HSP20-like chaperones"/>
    <property type="match status" value="1"/>
</dbReference>
<accession>A0ABU9XF77</accession>
<reference evidence="4 5" key="1">
    <citation type="submission" date="2024-05" db="EMBL/GenBank/DDBJ databases">
        <authorList>
            <person name="Haq I."/>
            <person name="Ullah Z."/>
            <person name="Ahmad R."/>
            <person name="Li M."/>
            <person name="Tong Y."/>
        </authorList>
    </citation>
    <scope>NUCLEOTIDE SEQUENCE [LARGE SCALE GENOMIC DNA]</scope>
    <source>
        <strain evidence="4 5">16A2E</strain>
    </source>
</reference>
<comment type="similarity">
    <text evidence="1 2">Belongs to the small heat shock protein (HSP20) family.</text>
</comment>
<evidence type="ECO:0000313" key="5">
    <source>
        <dbReference type="Proteomes" id="UP001444625"/>
    </source>
</evidence>
<dbReference type="RefSeq" id="WP_345824119.1">
    <property type="nucleotide sequence ID" value="NZ_JBDIML010000001.1"/>
</dbReference>
<dbReference type="PROSITE" id="PS01031">
    <property type="entry name" value="SHSP"/>
    <property type="match status" value="1"/>
</dbReference>
<evidence type="ECO:0000256" key="1">
    <source>
        <dbReference type="PROSITE-ProRule" id="PRU00285"/>
    </source>
</evidence>
<dbReference type="CDD" id="cd06464">
    <property type="entry name" value="ACD_sHsps-like"/>
    <property type="match status" value="1"/>
</dbReference>
<protein>
    <submittedName>
        <fullName evidence="4">Hsp20/alpha crystallin family protein</fullName>
    </submittedName>
</protein>
<feature type="domain" description="SHSP" evidence="3">
    <location>
        <begin position="37"/>
        <end position="152"/>
    </location>
</feature>
<organism evidence="4 5">
    <name type="scientific">Ornithinibacillus xuwenensis</name>
    <dbReference type="NCBI Taxonomy" id="3144668"/>
    <lineage>
        <taxon>Bacteria</taxon>
        <taxon>Bacillati</taxon>
        <taxon>Bacillota</taxon>
        <taxon>Bacilli</taxon>
        <taxon>Bacillales</taxon>
        <taxon>Bacillaceae</taxon>
        <taxon>Ornithinibacillus</taxon>
    </lineage>
</organism>
<comment type="caution">
    <text evidence="4">The sequence shown here is derived from an EMBL/GenBank/DDBJ whole genome shotgun (WGS) entry which is preliminary data.</text>
</comment>
<dbReference type="InterPro" id="IPR002068">
    <property type="entry name" value="A-crystallin/Hsp20_dom"/>
</dbReference>
<dbReference type="InterPro" id="IPR008978">
    <property type="entry name" value="HSP20-like_chaperone"/>
</dbReference>
<evidence type="ECO:0000259" key="3">
    <source>
        <dbReference type="PROSITE" id="PS01031"/>
    </source>
</evidence>
<proteinExistence type="inferred from homology"/>
<evidence type="ECO:0000256" key="2">
    <source>
        <dbReference type="RuleBase" id="RU003616"/>
    </source>
</evidence>
<sequence length="152" mass="18268">MSSRNNRNPNRFEIDMTPLHDFMRQMDSFFNNSFKQMNEHFQFKPFWVDVTEDEKQFIIEADLDGYTRDQIQIEVTGNQLRIGVEDHEIEDEKDSKRAYHYRKQRLNKNERVITLPFDIPKKETKASFRNHVLVITIPKQNSARNFIDIDAD</sequence>
<evidence type="ECO:0000313" key="4">
    <source>
        <dbReference type="EMBL" id="MEN2766675.1"/>
    </source>
</evidence>
<dbReference type="Pfam" id="PF00011">
    <property type="entry name" value="HSP20"/>
    <property type="match status" value="1"/>
</dbReference>
<dbReference type="Gene3D" id="2.60.40.790">
    <property type="match status" value="1"/>
</dbReference>
<dbReference type="InterPro" id="IPR031107">
    <property type="entry name" value="Small_HSP"/>
</dbReference>